<dbReference type="Proteomes" id="UP000520814">
    <property type="component" value="Unassembled WGS sequence"/>
</dbReference>
<reference evidence="1 2" key="1">
    <citation type="submission" date="2020-08" db="EMBL/GenBank/DDBJ databases">
        <title>Genomic Encyclopedia of Type Strains, Phase IV (KMG-IV): sequencing the most valuable type-strain genomes for metagenomic binning, comparative biology and taxonomic classification.</title>
        <authorList>
            <person name="Goeker M."/>
        </authorList>
    </citation>
    <scope>NUCLEOTIDE SEQUENCE [LARGE SCALE GENOMIC DNA]</scope>
    <source>
        <strain evidence="1 2">DSM 23562</strain>
    </source>
</reference>
<dbReference type="RefSeq" id="WP_184192349.1">
    <property type="nucleotide sequence ID" value="NZ_JACHGW010000001.1"/>
</dbReference>
<dbReference type="AlphaFoldDB" id="A0A7W9SM54"/>
<organism evidence="1 2">
    <name type="scientific">Armatimonas rosea</name>
    <dbReference type="NCBI Taxonomy" id="685828"/>
    <lineage>
        <taxon>Bacteria</taxon>
        <taxon>Bacillati</taxon>
        <taxon>Armatimonadota</taxon>
        <taxon>Armatimonadia</taxon>
        <taxon>Armatimonadales</taxon>
        <taxon>Armatimonadaceae</taxon>
        <taxon>Armatimonas</taxon>
    </lineage>
</organism>
<sequence length="218" mass="26071">MTRAEYFRFRTHASGLTDDELIHFDWFARAAMDGSWSYWVPADEAALHMNLPFQPHTMTDAELIARIDRWEAAGLFQRNDEDPSCFMLTPVGGALWAAERLPVWERYYRVDFYSGAQRFMVTAPDQEIARKQLRSAIARGYIRSHKRPKTYRLRRWPDEDFPWPRFKQAWQRQIRVKHGMDTFPDWERLETDRVGWSRPVELIALRLSEKLPWPEPRL</sequence>
<comment type="caution">
    <text evidence="1">The sequence shown here is derived from an EMBL/GenBank/DDBJ whole genome shotgun (WGS) entry which is preliminary data.</text>
</comment>
<gene>
    <name evidence="1" type="ORF">HNQ39_000476</name>
</gene>
<accession>A0A7W9SM54</accession>
<proteinExistence type="predicted"/>
<evidence type="ECO:0000313" key="2">
    <source>
        <dbReference type="Proteomes" id="UP000520814"/>
    </source>
</evidence>
<protein>
    <submittedName>
        <fullName evidence="1">Uncharacterized protein</fullName>
    </submittedName>
</protein>
<keyword evidence="2" id="KW-1185">Reference proteome</keyword>
<name>A0A7W9SM54_ARMRO</name>
<evidence type="ECO:0000313" key="1">
    <source>
        <dbReference type="EMBL" id="MBB6048714.1"/>
    </source>
</evidence>
<dbReference type="EMBL" id="JACHGW010000001">
    <property type="protein sequence ID" value="MBB6048714.1"/>
    <property type="molecule type" value="Genomic_DNA"/>
</dbReference>